<evidence type="ECO:0000256" key="5">
    <source>
        <dbReference type="ARBA" id="ARBA00023136"/>
    </source>
</evidence>
<feature type="transmembrane region" description="Helical" evidence="6">
    <location>
        <begin position="338"/>
        <end position="359"/>
    </location>
</feature>
<evidence type="ECO:0000259" key="7">
    <source>
        <dbReference type="Pfam" id="PF12698"/>
    </source>
</evidence>
<evidence type="ECO:0000313" key="9">
    <source>
        <dbReference type="Proteomes" id="UP000183995"/>
    </source>
</evidence>
<dbReference type="GO" id="GO:0005886">
    <property type="term" value="C:plasma membrane"/>
    <property type="evidence" value="ECO:0007669"/>
    <property type="project" value="UniProtKB-SubCell"/>
</dbReference>
<keyword evidence="3 6" id="KW-0812">Transmembrane</keyword>
<feature type="transmembrane region" description="Helical" evidence="6">
    <location>
        <begin position="180"/>
        <end position="199"/>
    </location>
</feature>
<comment type="subcellular location">
    <subcellularLocation>
        <location evidence="1">Cell membrane</location>
        <topology evidence="1">Multi-pass membrane protein</topology>
    </subcellularLocation>
</comment>
<reference evidence="8 9" key="1">
    <citation type="submission" date="2016-11" db="EMBL/GenBank/DDBJ databases">
        <authorList>
            <person name="Jaros S."/>
            <person name="Januszkiewicz K."/>
            <person name="Wedrychowicz H."/>
        </authorList>
    </citation>
    <scope>NUCLEOTIDE SEQUENCE [LARGE SCALE GENOMIC DNA]</scope>
    <source>
        <strain evidence="8 9">DSM 10068</strain>
    </source>
</reference>
<evidence type="ECO:0000256" key="2">
    <source>
        <dbReference type="ARBA" id="ARBA00022475"/>
    </source>
</evidence>
<proteinExistence type="predicted"/>
<sequence length="414" mass="45335">MNQFKQVLKFEFSNYARSKPYIIITVVLVVLIAGLLTYPRVAGLWRHEGPAQPSGPRPKLALVDDVYKSDELLQRLAQAYPEDELVRTDETMDELRSKVVSGEYAAAVVLESPLKFTYLTVSVSMYEDPGRIIGAILAEKYQQTEIEALGLSAADAAALVHPDVDGTVTETGKNQAETFIYTYILIYALYMAIMLYGQFVASSVASEKSTRAMELLITSAKPLSLMFGKIIGTGLAGLLQFFVIFGSAFLFYNINGDVWADSPVMQRIFNIPIDMLLYVLLFFVIGFFLYAFIYGALGSLASRTEDVGTAIMPVTFLVIIALFVVIVGMSTGNLDSPLMVACSYIPFTSPMAMFTRIAMSNVPPIGIIVSVAIAVASTVGIGFLSAAIYRVGVLMYGKPPKLGELVRTLREKRT</sequence>
<protein>
    <submittedName>
        <fullName evidence="8">ABC-2 type transport system permease protein</fullName>
    </submittedName>
</protein>
<keyword evidence="5 6" id="KW-0472">Membrane</keyword>
<organism evidence="8 9">
    <name type="scientific">Sporobacter termitidis DSM 10068</name>
    <dbReference type="NCBI Taxonomy" id="1123282"/>
    <lineage>
        <taxon>Bacteria</taxon>
        <taxon>Bacillati</taxon>
        <taxon>Bacillota</taxon>
        <taxon>Clostridia</taxon>
        <taxon>Eubacteriales</taxon>
        <taxon>Oscillospiraceae</taxon>
        <taxon>Sporobacter</taxon>
    </lineage>
</organism>
<dbReference type="EMBL" id="FQXV01000007">
    <property type="protein sequence ID" value="SHI05701.1"/>
    <property type="molecule type" value="Genomic_DNA"/>
</dbReference>
<dbReference type="Proteomes" id="UP000183995">
    <property type="component" value="Unassembled WGS sequence"/>
</dbReference>
<accession>A0A1M5Y0V2</accession>
<gene>
    <name evidence="8" type="ORF">SAMN02745823_02130</name>
</gene>
<name>A0A1M5Y0V2_9FIRM</name>
<dbReference type="InterPro" id="IPR013525">
    <property type="entry name" value="ABC2_TM"/>
</dbReference>
<feature type="domain" description="ABC-2 type transporter transmembrane" evidence="7">
    <location>
        <begin position="22"/>
        <end position="386"/>
    </location>
</feature>
<feature type="transmembrane region" description="Helical" evidence="6">
    <location>
        <begin position="275"/>
        <end position="297"/>
    </location>
</feature>
<keyword evidence="9" id="KW-1185">Reference proteome</keyword>
<evidence type="ECO:0000313" key="8">
    <source>
        <dbReference type="EMBL" id="SHI05701.1"/>
    </source>
</evidence>
<keyword evidence="4 6" id="KW-1133">Transmembrane helix</keyword>
<dbReference type="InterPro" id="IPR051449">
    <property type="entry name" value="ABC-2_transporter_component"/>
</dbReference>
<feature type="transmembrane region" description="Helical" evidence="6">
    <location>
        <begin position="230"/>
        <end position="254"/>
    </location>
</feature>
<dbReference type="STRING" id="1123282.SAMN02745823_02130"/>
<feature type="transmembrane region" description="Helical" evidence="6">
    <location>
        <begin position="365"/>
        <end position="389"/>
    </location>
</feature>
<dbReference type="OrthoDB" id="9768837at2"/>
<evidence type="ECO:0000256" key="1">
    <source>
        <dbReference type="ARBA" id="ARBA00004651"/>
    </source>
</evidence>
<evidence type="ECO:0000256" key="3">
    <source>
        <dbReference type="ARBA" id="ARBA00022692"/>
    </source>
</evidence>
<feature type="transmembrane region" description="Helical" evidence="6">
    <location>
        <begin position="309"/>
        <end position="331"/>
    </location>
</feature>
<dbReference type="PANTHER" id="PTHR30294">
    <property type="entry name" value="MEMBRANE COMPONENT OF ABC TRANSPORTER YHHJ-RELATED"/>
    <property type="match status" value="1"/>
</dbReference>
<dbReference type="AlphaFoldDB" id="A0A1M5Y0V2"/>
<keyword evidence="2" id="KW-1003">Cell membrane</keyword>
<dbReference type="GO" id="GO:0140359">
    <property type="term" value="F:ABC-type transporter activity"/>
    <property type="evidence" value="ECO:0007669"/>
    <property type="project" value="InterPro"/>
</dbReference>
<dbReference type="PANTHER" id="PTHR30294:SF29">
    <property type="entry name" value="MULTIDRUG ABC TRANSPORTER PERMEASE YBHS-RELATED"/>
    <property type="match status" value="1"/>
</dbReference>
<dbReference type="RefSeq" id="WP_073078666.1">
    <property type="nucleotide sequence ID" value="NZ_FQXV01000007.1"/>
</dbReference>
<dbReference type="Pfam" id="PF12698">
    <property type="entry name" value="ABC2_membrane_3"/>
    <property type="match status" value="1"/>
</dbReference>
<evidence type="ECO:0000256" key="4">
    <source>
        <dbReference type="ARBA" id="ARBA00022989"/>
    </source>
</evidence>
<feature type="transmembrane region" description="Helical" evidence="6">
    <location>
        <begin position="20"/>
        <end position="38"/>
    </location>
</feature>
<evidence type="ECO:0000256" key="6">
    <source>
        <dbReference type="SAM" id="Phobius"/>
    </source>
</evidence>